<dbReference type="SUPFAM" id="SSF63829">
    <property type="entry name" value="Calcium-dependent phosphotriesterase"/>
    <property type="match status" value="1"/>
</dbReference>
<evidence type="ECO:0008006" key="3">
    <source>
        <dbReference type="Google" id="ProtNLM"/>
    </source>
</evidence>
<gene>
    <name evidence="1" type="ORF">IRJ18_03825</name>
</gene>
<name>A0ABR9XDZ5_9SPHI</name>
<proteinExistence type="predicted"/>
<keyword evidence="2" id="KW-1185">Reference proteome</keyword>
<dbReference type="EMBL" id="JADFFM010000001">
    <property type="protein sequence ID" value="MBE9665476.1"/>
    <property type="molecule type" value="Genomic_DNA"/>
</dbReference>
<organism evidence="1 2">
    <name type="scientific">Mucilaginibacter boryungensis</name>
    <dbReference type="NCBI Taxonomy" id="768480"/>
    <lineage>
        <taxon>Bacteria</taxon>
        <taxon>Pseudomonadati</taxon>
        <taxon>Bacteroidota</taxon>
        <taxon>Sphingobacteriia</taxon>
        <taxon>Sphingobacteriales</taxon>
        <taxon>Sphingobacteriaceae</taxon>
        <taxon>Mucilaginibacter</taxon>
    </lineage>
</organism>
<reference evidence="1 2" key="1">
    <citation type="submission" date="2020-10" db="EMBL/GenBank/DDBJ databases">
        <title>Mucilaginibacter mali sp. nov., isolated from rhizosphere soil of apple orchard.</title>
        <authorList>
            <person name="Lee J.-S."/>
            <person name="Kim H.S."/>
            <person name="Kim J.-S."/>
        </authorList>
    </citation>
    <scope>NUCLEOTIDE SEQUENCE [LARGE SCALE GENOMIC DNA]</scope>
    <source>
        <strain evidence="1 2">KCTC 23157</strain>
    </source>
</reference>
<dbReference type="Proteomes" id="UP000632774">
    <property type="component" value="Unassembled WGS sequence"/>
</dbReference>
<evidence type="ECO:0000313" key="2">
    <source>
        <dbReference type="Proteomes" id="UP000632774"/>
    </source>
</evidence>
<dbReference type="SUPFAM" id="SSF69304">
    <property type="entry name" value="Tricorn protease N-terminal domain"/>
    <property type="match status" value="1"/>
</dbReference>
<dbReference type="InterPro" id="IPR015943">
    <property type="entry name" value="WD40/YVTN_repeat-like_dom_sf"/>
</dbReference>
<dbReference type="RefSeq" id="WP_194104882.1">
    <property type="nucleotide sequence ID" value="NZ_JADFFM010000001.1"/>
</dbReference>
<protein>
    <recommendedName>
        <fullName evidence="3">Pyrroloquinoline-quinone binding quinoprotein</fullName>
    </recommendedName>
</protein>
<comment type="caution">
    <text evidence="1">The sequence shown here is derived from an EMBL/GenBank/DDBJ whole genome shotgun (WGS) entry which is preliminary data.</text>
</comment>
<evidence type="ECO:0000313" key="1">
    <source>
        <dbReference type="EMBL" id="MBE9665476.1"/>
    </source>
</evidence>
<sequence length="646" mass="72367">MDHLQRPGLWPLHAESLKKYYLLMLCFFTAILHTNAQNLGNGFYDHGVTSPISNHRGTVATTGRNGEKVVLMLLMDHRGGYCLLEVNVETGKSQQFPVPFPPGDAPYASLLSSKNRFYTLFNNHFAEFDPMKDAFTFEHTALPSNTMAMTEDEQGVIWAATYPKSGLISFNPQTKEFKDYGYLYKQNWNQYPRFIARDKSGWIYYAIGNAASQIIAFDPATGKVKEMLKEAERKRGIAYLYLNLDGKVYGQALEKKDADWYEFSNGERQNIGKHHTVNAKPIITGNQGLFYNKFPDGSLLKSANLLEKTITYYDAASKTDKTVQIEYTSDGAWTMGVAATQYGKLAGGTSFPMRFFSYDPKKDTWVNLRAFGQFNALSRAGNKFYFGVYPSGELLEWDPAKPWVDTKPGEKTNPFFLAKLTPIIHRPFRLLPVLNNKTIIMSGSPEYGYTGGGLLFWDIEKKQQTVLKDSAVIPDQSTISMVTLPGNKFLGGTTTAPGTGGEKKANLAELYCMDITSKHIDWHIAPIPGVQEYSDLCKGPDNLIYGITDKQRFFVFDPAKKAVVYEFDPKGIYGNRTAGEQSPRIFVTGPGKEIYILFEKAIVKVDPVTFKLNLVANSPVIINTGGDYLDGKIYFVSGSHLCSYKL</sequence>
<dbReference type="Gene3D" id="2.130.10.10">
    <property type="entry name" value="YVTN repeat-like/Quinoprotein amine dehydrogenase"/>
    <property type="match status" value="1"/>
</dbReference>
<accession>A0ABR9XDZ5</accession>